<dbReference type="Proteomes" id="UP001215280">
    <property type="component" value="Unassembled WGS sequence"/>
</dbReference>
<name>A0AAD7J1G8_9AGAR</name>
<proteinExistence type="predicted"/>
<dbReference type="AlphaFoldDB" id="A0AAD7J1G8"/>
<protein>
    <submittedName>
        <fullName evidence="1">Uncharacterized protein</fullName>
    </submittedName>
</protein>
<reference evidence="1" key="1">
    <citation type="submission" date="2023-03" db="EMBL/GenBank/DDBJ databases">
        <title>Massive genome expansion in bonnet fungi (Mycena s.s.) driven by repeated elements and novel gene families across ecological guilds.</title>
        <authorList>
            <consortium name="Lawrence Berkeley National Laboratory"/>
            <person name="Harder C.B."/>
            <person name="Miyauchi S."/>
            <person name="Viragh M."/>
            <person name="Kuo A."/>
            <person name="Thoen E."/>
            <person name="Andreopoulos B."/>
            <person name="Lu D."/>
            <person name="Skrede I."/>
            <person name="Drula E."/>
            <person name="Henrissat B."/>
            <person name="Morin E."/>
            <person name="Kohler A."/>
            <person name="Barry K."/>
            <person name="LaButti K."/>
            <person name="Morin E."/>
            <person name="Salamov A."/>
            <person name="Lipzen A."/>
            <person name="Mereny Z."/>
            <person name="Hegedus B."/>
            <person name="Baldrian P."/>
            <person name="Stursova M."/>
            <person name="Weitz H."/>
            <person name="Taylor A."/>
            <person name="Grigoriev I.V."/>
            <person name="Nagy L.G."/>
            <person name="Martin F."/>
            <person name="Kauserud H."/>
        </authorList>
    </citation>
    <scope>NUCLEOTIDE SEQUENCE</scope>
    <source>
        <strain evidence="1">CBHHK188m</strain>
    </source>
</reference>
<evidence type="ECO:0000313" key="2">
    <source>
        <dbReference type="Proteomes" id="UP001215280"/>
    </source>
</evidence>
<dbReference type="EMBL" id="JARJLG010000068">
    <property type="protein sequence ID" value="KAJ7754219.1"/>
    <property type="molecule type" value="Genomic_DNA"/>
</dbReference>
<dbReference type="InterPro" id="IPR032675">
    <property type="entry name" value="LRR_dom_sf"/>
</dbReference>
<comment type="caution">
    <text evidence="1">The sequence shown here is derived from an EMBL/GenBank/DDBJ whole genome shotgun (WGS) entry which is preliminary data.</text>
</comment>
<gene>
    <name evidence="1" type="ORF">DFH07DRAFT_503175</name>
</gene>
<dbReference type="Gene3D" id="3.80.10.10">
    <property type="entry name" value="Ribonuclease Inhibitor"/>
    <property type="match status" value="1"/>
</dbReference>
<organism evidence="1 2">
    <name type="scientific">Mycena maculata</name>
    <dbReference type="NCBI Taxonomy" id="230809"/>
    <lineage>
        <taxon>Eukaryota</taxon>
        <taxon>Fungi</taxon>
        <taxon>Dikarya</taxon>
        <taxon>Basidiomycota</taxon>
        <taxon>Agaricomycotina</taxon>
        <taxon>Agaricomycetes</taxon>
        <taxon>Agaricomycetidae</taxon>
        <taxon>Agaricales</taxon>
        <taxon>Marasmiineae</taxon>
        <taxon>Mycenaceae</taxon>
        <taxon>Mycena</taxon>
    </lineage>
</organism>
<evidence type="ECO:0000313" key="1">
    <source>
        <dbReference type="EMBL" id="KAJ7754219.1"/>
    </source>
</evidence>
<sequence length="389" mass="41926">MNDQCNSVSAALATPELLAYIVGFLRDYKEDLKSCAEVSHAFSFPAQSHLFHTISLFRSPETSRVPEFLHEAKDDLGAATRLSDIMALAPNLRSLVRRVGAALDLHILTQLTNIGFTRLTHLTLASMSPSAIDLPVLSAAGDLLALPSLTTLVFDGGFCGMAALDHLFARCTPNLSTLDLRYVDVSPGPDLAPGQPRCSEKRARVTDLRILQPSPDFAKWLCDPRCPLDLSRLRHVDVFMAASPPLITVLTSARLTIVSLRLHSSDAVAGLNLACFPALSQLRIVGSPAELESALTRLEPDNNLAQITIASRIFDADPAALARIDAALAGLCMSALARVELSVLRPGASIDSIDETRAMLATVFSQLGRKGVLVVRDFREWSPISIPSS</sequence>
<accession>A0AAD7J1G8</accession>
<keyword evidence="2" id="KW-1185">Reference proteome</keyword>